<protein>
    <recommendedName>
        <fullName evidence="5">Antigen I/II N-terminal domain-containing protein</fullName>
    </recommendedName>
</protein>
<sequence length="210" mass="22957">MKKQLFLLLITTMLILSACSSKTPASKNTVTNDPSVTNTADSNVQKDKDSSDSAVEVDKGLFNVTLTIPKSYVEGQTQDDLDKLCKEKGYKSITLNADGSATYVITKKQHKEMMESMADTINSSMKELVGSEDYPTFKDIKANDDYTEFTITTTSTELSLNESIAPMLFYTYGLMYSAFNGAEADNVAVTFINADTGKTISTSNSSELTE</sequence>
<accession>A0A7I8DF16</accession>
<dbReference type="PROSITE" id="PS51257">
    <property type="entry name" value="PROKAR_LIPOPROTEIN"/>
    <property type="match status" value="1"/>
</dbReference>
<feature type="region of interest" description="Disordered" evidence="1">
    <location>
        <begin position="23"/>
        <end position="52"/>
    </location>
</feature>
<dbReference type="AlphaFoldDB" id="A0A7I8DF16"/>
<reference evidence="3 4" key="2">
    <citation type="submission" date="2020-08" db="EMBL/GenBank/DDBJ databases">
        <authorList>
            <person name="Ueki A."/>
            <person name="Tonouchi A."/>
        </authorList>
    </citation>
    <scope>NUCLEOTIDE SEQUENCE [LARGE SCALE GENOMIC DNA]</scope>
    <source>
        <strain evidence="3 4">CTTW</strain>
    </source>
</reference>
<feature type="signal peptide" evidence="2">
    <location>
        <begin position="1"/>
        <end position="18"/>
    </location>
</feature>
<evidence type="ECO:0000256" key="2">
    <source>
        <dbReference type="SAM" id="SignalP"/>
    </source>
</evidence>
<evidence type="ECO:0008006" key="5">
    <source>
        <dbReference type="Google" id="ProtNLM"/>
    </source>
</evidence>
<feature type="chain" id="PRO_5038492298" description="Antigen I/II N-terminal domain-containing protein" evidence="2">
    <location>
        <begin position="19"/>
        <end position="210"/>
    </location>
</feature>
<organism evidence="3 4">
    <name type="scientific">Anaerocolumna chitinilytica</name>
    <dbReference type="NCBI Taxonomy" id="1727145"/>
    <lineage>
        <taxon>Bacteria</taxon>
        <taxon>Bacillati</taxon>
        <taxon>Bacillota</taxon>
        <taxon>Clostridia</taxon>
        <taxon>Lachnospirales</taxon>
        <taxon>Lachnospiraceae</taxon>
        <taxon>Anaerocolumna</taxon>
    </lineage>
</organism>
<evidence type="ECO:0000313" key="4">
    <source>
        <dbReference type="Proteomes" id="UP000515703"/>
    </source>
</evidence>
<dbReference type="KEGG" id="acht:bsdcttw_00410"/>
<reference evidence="3 4" key="1">
    <citation type="submission" date="2020-08" db="EMBL/GenBank/DDBJ databases">
        <title>Draft genome sequencing of an Anaerocolumna strain isolated from anoxic soil subjected to BSD treatment.</title>
        <authorList>
            <person name="Uek A."/>
            <person name="Tonouchi A."/>
        </authorList>
    </citation>
    <scope>NUCLEOTIDE SEQUENCE [LARGE SCALE GENOMIC DNA]</scope>
    <source>
        <strain evidence="3 4">CTTW</strain>
    </source>
</reference>
<keyword evidence="4" id="KW-1185">Reference proteome</keyword>
<dbReference type="RefSeq" id="WP_185257472.1">
    <property type="nucleotide sequence ID" value="NZ_AP023368.1"/>
</dbReference>
<evidence type="ECO:0000313" key="3">
    <source>
        <dbReference type="EMBL" id="BCJ97000.1"/>
    </source>
</evidence>
<dbReference type="Proteomes" id="UP000515703">
    <property type="component" value="Chromosome"/>
</dbReference>
<dbReference type="EMBL" id="AP023368">
    <property type="protein sequence ID" value="BCJ97000.1"/>
    <property type="molecule type" value="Genomic_DNA"/>
</dbReference>
<name>A0A7I8DF16_9FIRM</name>
<feature type="compositionally biased region" description="Polar residues" evidence="1">
    <location>
        <begin position="23"/>
        <end position="43"/>
    </location>
</feature>
<proteinExistence type="predicted"/>
<keyword evidence="2" id="KW-0732">Signal</keyword>
<gene>
    <name evidence="3" type="ORF">bsdcttw_00410</name>
</gene>
<evidence type="ECO:0000256" key="1">
    <source>
        <dbReference type="SAM" id="MobiDB-lite"/>
    </source>
</evidence>